<proteinExistence type="predicted"/>
<dbReference type="HOGENOM" id="CLU_3246301_0_0_11"/>
<dbReference type="AlphaFoldDB" id="F6ESB8"/>
<evidence type="ECO:0000313" key="2">
    <source>
        <dbReference type="Proteomes" id="UP000009235"/>
    </source>
</evidence>
<accession>F6ESB8</accession>
<keyword evidence="2" id="KW-1185">Reference proteome</keyword>
<reference evidence="1 2" key="1">
    <citation type="journal article" date="2011" name="J. Bacteriol.">
        <title>Complete genome sequence of Amycolicicoccus subflavus DQS3-9A1T, an actinomycete isolated from crude oil-polluted soil.</title>
        <authorList>
            <person name="Cai M."/>
            <person name="Chen W.M."/>
            <person name="Nie Y."/>
            <person name="Chi C.Q."/>
            <person name="Wang Y.N."/>
            <person name="Tang Y.Q."/>
            <person name="Li G.Y."/>
            <person name="Wu X.L."/>
        </authorList>
    </citation>
    <scope>NUCLEOTIDE SEQUENCE [LARGE SCALE GENOMIC DNA]</scope>
    <source>
        <strain evidence="2">DSM 45089 / DQS3-9A1</strain>
        <plasmid evidence="1 2">pAS9A-1</plasmid>
    </source>
</reference>
<evidence type="ECO:0000313" key="1">
    <source>
        <dbReference type="EMBL" id="AEF43038.1"/>
    </source>
</evidence>
<keyword evidence="1" id="KW-0614">Plasmid</keyword>
<geneLocation type="plasmid" evidence="1 2">
    <name>pAS9A-1</name>
</geneLocation>
<dbReference type="KEGG" id="asd:AS9A_P10021"/>
<dbReference type="EMBL" id="CP002787">
    <property type="protein sequence ID" value="AEF43038.1"/>
    <property type="molecule type" value="Genomic_DNA"/>
</dbReference>
<name>F6ESB8_HOYSD</name>
<organism evidence="1 2">
    <name type="scientific">Hoyosella subflava (strain DSM 45089 / JCM 17490 / NBRC 109087 / DQS3-9A1)</name>
    <name type="common">Amycolicicoccus subflavus</name>
    <dbReference type="NCBI Taxonomy" id="443218"/>
    <lineage>
        <taxon>Bacteria</taxon>
        <taxon>Bacillati</taxon>
        <taxon>Actinomycetota</taxon>
        <taxon>Actinomycetes</taxon>
        <taxon>Mycobacteriales</taxon>
        <taxon>Hoyosellaceae</taxon>
        <taxon>Hoyosella</taxon>
    </lineage>
</organism>
<dbReference type="Proteomes" id="UP000009235">
    <property type="component" value="Plasmid pAS9A-1"/>
</dbReference>
<gene>
    <name evidence="1" type="ordered locus">AS9A_P10021</name>
</gene>
<protein>
    <submittedName>
        <fullName evidence="1">Uncharacterized protein</fullName>
    </submittedName>
</protein>
<sequence>MRCRAWARTVTGFCLLAMTVKHKNPCPAAHITPPMIWYRHSI</sequence>